<keyword evidence="7 10" id="KW-0472">Membrane</keyword>
<dbReference type="CDD" id="cd03785">
    <property type="entry name" value="GT28_MurG"/>
    <property type="match status" value="1"/>
</dbReference>
<dbReference type="Pfam" id="PF04101">
    <property type="entry name" value="Glyco_tran_28_C"/>
    <property type="match status" value="1"/>
</dbReference>
<organism evidence="13 14">
    <name type="scientific">Sporolactobacillus shoreicorticis</name>
    <dbReference type="NCBI Taxonomy" id="1923877"/>
    <lineage>
        <taxon>Bacteria</taxon>
        <taxon>Bacillati</taxon>
        <taxon>Bacillota</taxon>
        <taxon>Bacilli</taxon>
        <taxon>Bacillales</taxon>
        <taxon>Sporolactobacillaceae</taxon>
        <taxon>Sporolactobacillus</taxon>
    </lineage>
</organism>
<keyword evidence="9 10" id="KW-0961">Cell wall biogenesis/degradation</keyword>
<evidence type="ECO:0000259" key="11">
    <source>
        <dbReference type="Pfam" id="PF03033"/>
    </source>
</evidence>
<name>A0ABW5S7Z6_9BACL</name>
<dbReference type="Pfam" id="PF03033">
    <property type="entry name" value="Glyco_transf_28"/>
    <property type="match status" value="1"/>
</dbReference>
<evidence type="ECO:0000256" key="8">
    <source>
        <dbReference type="ARBA" id="ARBA00023306"/>
    </source>
</evidence>
<comment type="caution">
    <text evidence="13">The sequence shown here is derived from an EMBL/GenBank/DDBJ whole genome shotgun (WGS) entry which is preliminary data.</text>
</comment>
<evidence type="ECO:0000256" key="3">
    <source>
        <dbReference type="ARBA" id="ARBA00022676"/>
    </source>
</evidence>
<comment type="caution">
    <text evidence="10">Lacks conserved residue(s) required for the propagation of feature annotation.</text>
</comment>
<keyword evidence="2 10" id="KW-0132">Cell division</keyword>
<sequence>MTKKIVFTGGGSAGHVTPNLALIDELKDCKVTYIGSKTGIEKNLVQAHGIDYRAISSGKLRRYFDLKNFKDPFKVLAGVMQAYLILKKIKPDVIFSKGGFVSVPVVIGGWMNRIPVYIHESDITPGLANRIAIKFATKLFVTFEEAGAHLPKGKVVYTGAPIRDVLRTGDRSKGLKFLGFQGEKPVLLIMGGSLGAKKINDVVRELLPELLKTYQIVHLCGKGYIIPELESTAGYRQFEFIDKELPDVMAAASIILSRSGSNAIFEFLALKKPMILIPLPLRVSRGDQVLNAKSFKEKGFCEVLDNDSLTPDELKQALAKVYKNRYDYIDRMAKAQNATHGIKSILSELNKIN</sequence>
<feature type="binding site" evidence="10">
    <location>
        <position position="288"/>
    </location>
    <ligand>
        <name>UDP-N-acetyl-alpha-D-glucosamine</name>
        <dbReference type="ChEBI" id="CHEBI:57705"/>
    </ligand>
</feature>
<comment type="similarity">
    <text evidence="10">Belongs to the glycosyltransferase 28 family. MurG subfamily.</text>
</comment>
<keyword evidence="6 10" id="KW-0573">Peptidoglycan synthesis</keyword>
<dbReference type="Gene3D" id="3.40.50.2000">
    <property type="entry name" value="Glycogen Phosphorylase B"/>
    <property type="match status" value="2"/>
</dbReference>
<feature type="domain" description="Glycosyltransferase family 28 N-terminal" evidence="11">
    <location>
        <begin position="5"/>
        <end position="140"/>
    </location>
</feature>
<keyword evidence="14" id="KW-1185">Reference proteome</keyword>
<evidence type="ECO:0000256" key="6">
    <source>
        <dbReference type="ARBA" id="ARBA00022984"/>
    </source>
</evidence>
<evidence type="ECO:0000313" key="14">
    <source>
        <dbReference type="Proteomes" id="UP001597399"/>
    </source>
</evidence>
<dbReference type="PANTHER" id="PTHR21015">
    <property type="entry name" value="UDP-N-ACETYLGLUCOSAMINE--N-ACETYLMURAMYL-(PENTAPEPTIDE) PYROPHOSPHORYL-UNDECAPRENOL N-ACETYLGLUCOSAMINE TRANSFERASE 1"/>
    <property type="match status" value="1"/>
</dbReference>
<evidence type="ECO:0000256" key="2">
    <source>
        <dbReference type="ARBA" id="ARBA00022618"/>
    </source>
</evidence>
<reference evidence="14" key="1">
    <citation type="journal article" date="2019" name="Int. J. Syst. Evol. Microbiol.">
        <title>The Global Catalogue of Microorganisms (GCM) 10K type strain sequencing project: providing services to taxonomists for standard genome sequencing and annotation.</title>
        <authorList>
            <consortium name="The Broad Institute Genomics Platform"/>
            <consortium name="The Broad Institute Genome Sequencing Center for Infectious Disease"/>
            <person name="Wu L."/>
            <person name="Ma J."/>
        </authorList>
    </citation>
    <scope>NUCLEOTIDE SEQUENCE [LARGE SCALE GENOMIC DNA]</scope>
    <source>
        <strain evidence="14">TISTR 2466</strain>
    </source>
</reference>
<dbReference type="EMBL" id="JBHUMQ010000055">
    <property type="protein sequence ID" value="MFD2695853.1"/>
    <property type="molecule type" value="Genomic_DNA"/>
</dbReference>
<keyword evidence="3 10" id="KW-0328">Glycosyltransferase</keyword>
<dbReference type="PANTHER" id="PTHR21015:SF27">
    <property type="entry name" value="UDP-N-ACETYLGLUCOSAMINE--N-ACETYLMURAMYL-(PENTAPEPTIDE) PYROPHOSPHORYL-UNDECAPRENOL N-ACETYLGLUCOSAMINE TRANSFERASE"/>
    <property type="match status" value="1"/>
</dbReference>
<evidence type="ECO:0000256" key="4">
    <source>
        <dbReference type="ARBA" id="ARBA00022679"/>
    </source>
</evidence>
<evidence type="ECO:0000256" key="10">
    <source>
        <dbReference type="HAMAP-Rule" id="MF_00033"/>
    </source>
</evidence>
<feature type="binding site" evidence="10">
    <location>
        <position position="163"/>
    </location>
    <ligand>
        <name>UDP-N-acetyl-alpha-D-glucosamine</name>
        <dbReference type="ChEBI" id="CHEBI:57705"/>
    </ligand>
</feature>
<feature type="domain" description="Glycosyl transferase family 28 C-terminal" evidence="12">
    <location>
        <begin position="186"/>
        <end position="344"/>
    </location>
</feature>
<accession>A0ABW5S7Z6</accession>
<evidence type="ECO:0000256" key="5">
    <source>
        <dbReference type="ARBA" id="ARBA00022960"/>
    </source>
</evidence>
<comment type="catalytic activity">
    <reaction evidence="10">
        <text>di-trans,octa-cis-undecaprenyl diphospho-N-acetyl-alpha-D-muramoyl-L-alanyl-D-glutamyl-meso-2,6-diaminopimeloyl-D-alanyl-D-alanine + UDP-N-acetyl-alpha-D-glucosamine = di-trans,octa-cis-undecaprenyl diphospho-[N-acetyl-alpha-D-glucosaminyl-(1-&gt;4)]-N-acetyl-alpha-D-muramoyl-L-alanyl-D-glutamyl-meso-2,6-diaminopimeloyl-D-alanyl-D-alanine + UDP + H(+)</text>
        <dbReference type="Rhea" id="RHEA:31227"/>
        <dbReference type="ChEBI" id="CHEBI:15378"/>
        <dbReference type="ChEBI" id="CHEBI:57705"/>
        <dbReference type="ChEBI" id="CHEBI:58223"/>
        <dbReference type="ChEBI" id="CHEBI:61387"/>
        <dbReference type="ChEBI" id="CHEBI:61388"/>
        <dbReference type="EC" id="2.4.1.227"/>
    </reaction>
</comment>
<comment type="subcellular location">
    <subcellularLocation>
        <location evidence="10">Cell membrane</location>
        <topology evidence="10">Peripheral membrane protein</topology>
        <orientation evidence="10">Cytoplasmic side</orientation>
    </subcellularLocation>
</comment>
<dbReference type="InterPro" id="IPR004276">
    <property type="entry name" value="GlycoTrans_28_N"/>
</dbReference>
<keyword evidence="5 10" id="KW-0133">Cell shape</keyword>
<dbReference type="HAMAP" id="MF_00033">
    <property type="entry name" value="MurG"/>
    <property type="match status" value="1"/>
</dbReference>
<gene>
    <name evidence="10" type="primary">murG</name>
    <name evidence="13" type="ORF">ACFSUE_19805</name>
</gene>
<dbReference type="RefSeq" id="WP_253064401.1">
    <property type="nucleotide sequence ID" value="NZ_JAMXWM010000030.1"/>
</dbReference>
<keyword evidence="8 10" id="KW-0131">Cell cycle</keyword>
<dbReference type="NCBIfam" id="NF009102">
    <property type="entry name" value="PRK12446.1"/>
    <property type="match status" value="1"/>
</dbReference>
<dbReference type="NCBIfam" id="TIGR01133">
    <property type="entry name" value="murG"/>
    <property type="match status" value="1"/>
</dbReference>
<dbReference type="InterPro" id="IPR007235">
    <property type="entry name" value="Glyco_trans_28_C"/>
</dbReference>
<evidence type="ECO:0000256" key="7">
    <source>
        <dbReference type="ARBA" id="ARBA00023136"/>
    </source>
</evidence>
<protein>
    <recommendedName>
        <fullName evidence="10">UDP-N-acetylglucosamine--N-acetylmuramyl-(pentapeptide) pyrophosphoryl-undecaprenol N-acetylglucosamine transferase</fullName>
        <ecNumber evidence="10">2.4.1.227</ecNumber>
    </recommendedName>
    <alternativeName>
        <fullName evidence="10">Undecaprenyl-PP-MurNAc-pentapeptide-UDPGlcNAc GlcNAc transferase</fullName>
    </alternativeName>
</protein>
<evidence type="ECO:0000256" key="9">
    <source>
        <dbReference type="ARBA" id="ARBA00023316"/>
    </source>
</evidence>
<keyword evidence="4 10" id="KW-0808">Transferase</keyword>
<comment type="function">
    <text evidence="10">Cell wall formation. Catalyzes the transfer of a GlcNAc subunit on undecaprenyl-pyrophosphoryl-MurNAc-pentapeptide (lipid intermediate I) to form undecaprenyl-pyrophosphoryl-MurNAc-(pentapeptide)GlcNAc (lipid intermediate II).</text>
</comment>
<comment type="pathway">
    <text evidence="10">Cell wall biogenesis; peptidoglycan biosynthesis.</text>
</comment>
<feature type="binding site" evidence="10">
    <location>
        <begin position="12"/>
        <end position="14"/>
    </location>
    <ligand>
        <name>UDP-N-acetyl-alpha-D-glucosamine</name>
        <dbReference type="ChEBI" id="CHEBI:57705"/>
    </ligand>
</feature>
<evidence type="ECO:0000259" key="12">
    <source>
        <dbReference type="Pfam" id="PF04101"/>
    </source>
</evidence>
<feature type="binding site" evidence="10">
    <location>
        <position position="193"/>
    </location>
    <ligand>
        <name>UDP-N-acetyl-alpha-D-glucosamine</name>
        <dbReference type="ChEBI" id="CHEBI:57705"/>
    </ligand>
</feature>
<evidence type="ECO:0000313" key="13">
    <source>
        <dbReference type="EMBL" id="MFD2695853.1"/>
    </source>
</evidence>
<dbReference type="InterPro" id="IPR006009">
    <property type="entry name" value="GlcNAc_MurG"/>
</dbReference>
<dbReference type="SUPFAM" id="SSF53756">
    <property type="entry name" value="UDP-Glycosyltransferase/glycogen phosphorylase"/>
    <property type="match status" value="1"/>
</dbReference>
<keyword evidence="1 10" id="KW-1003">Cell membrane</keyword>
<dbReference type="EC" id="2.4.1.227" evidence="10"/>
<evidence type="ECO:0000256" key="1">
    <source>
        <dbReference type="ARBA" id="ARBA00022475"/>
    </source>
</evidence>
<proteinExistence type="inferred from homology"/>
<dbReference type="Proteomes" id="UP001597399">
    <property type="component" value="Unassembled WGS sequence"/>
</dbReference>